<dbReference type="EMBL" id="MN739997">
    <property type="protein sequence ID" value="QHT82206.1"/>
    <property type="molecule type" value="Genomic_DNA"/>
</dbReference>
<dbReference type="PROSITE" id="PS00108">
    <property type="entry name" value="PROTEIN_KINASE_ST"/>
    <property type="match status" value="1"/>
</dbReference>
<name>A0A6C0HPY4_9ZZZZ</name>
<dbReference type="Gene3D" id="1.10.510.10">
    <property type="entry name" value="Transferase(Phosphotransferase) domain 1"/>
    <property type="match status" value="1"/>
</dbReference>
<dbReference type="SUPFAM" id="SSF56112">
    <property type="entry name" value="Protein kinase-like (PK-like)"/>
    <property type="match status" value="1"/>
</dbReference>
<organism evidence="1">
    <name type="scientific">viral metagenome</name>
    <dbReference type="NCBI Taxonomy" id="1070528"/>
    <lineage>
        <taxon>unclassified sequences</taxon>
        <taxon>metagenomes</taxon>
        <taxon>organismal metagenomes</taxon>
    </lineage>
</organism>
<evidence type="ECO:0008006" key="2">
    <source>
        <dbReference type="Google" id="ProtNLM"/>
    </source>
</evidence>
<protein>
    <recommendedName>
        <fullName evidence="2">Protein kinase domain-containing protein</fullName>
    </recommendedName>
</protein>
<dbReference type="InterPro" id="IPR011009">
    <property type="entry name" value="Kinase-like_dom_sf"/>
</dbReference>
<accession>A0A6C0HPY4</accession>
<dbReference type="GO" id="GO:0004672">
    <property type="term" value="F:protein kinase activity"/>
    <property type="evidence" value="ECO:0007669"/>
    <property type="project" value="InterPro"/>
</dbReference>
<reference evidence="1" key="1">
    <citation type="journal article" date="2020" name="Nature">
        <title>Giant virus diversity and host interactions through global metagenomics.</title>
        <authorList>
            <person name="Schulz F."/>
            <person name="Roux S."/>
            <person name="Paez-Espino D."/>
            <person name="Jungbluth S."/>
            <person name="Walsh D.A."/>
            <person name="Denef V.J."/>
            <person name="McMahon K.D."/>
            <person name="Konstantinidis K.T."/>
            <person name="Eloe-Fadrosh E.A."/>
            <person name="Kyrpides N.C."/>
            <person name="Woyke T."/>
        </authorList>
    </citation>
    <scope>NUCLEOTIDE SEQUENCE</scope>
    <source>
        <strain evidence="1">GVMAG-M-3300023184-161</strain>
    </source>
</reference>
<dbReference type="PROSITE" id="PS51257">
    <property type="entry name" value="PROKAR_LIPOPROTEIN"/>
    <property type="match status" value="1"/>
</dbReference>
<sequence>MKTPKNKKGGAAIAAGGFGCVFNPPLQCSNGNIVDGTYVSKLMANKYAKDEILEIDKVKRVIAPLRPETRKYFLIDDSFVCKPANMTNYDLIGFNAKCQGAIGIRSEDINKPVNKKKLSILQMKNGGGTVHDYIMSLLSSINIAAFHIKFVELNNLMIGLLENGIVPLNQVDYNHFDIKSDNILINTTTNPSELSIIDWGLSAENTKKKISKTASPMVYNLPYSLILLGPNTPAYIKTMYNQFKIANPNNTVQGRLTVANEVAKGIVDAAISTSHYLVIAQLIVQSQSNYEVKRVICEYVAVVLFEYVNFKTGAFNSLKYFNDVFSKNADVWGFLSIYTYLRYVVKRLVVVDVRFAELSKLDEGITDIIQEYLIGYKYATKPIDIQELIHKLRHLNTINDAVVVKQPKIRIRIPKGVRKTAKKVVIVHSNTPVAKVAKRCPNGTRKNKKALIPPCVPK</sequence>
<proteinExistence type="predicted"/>
<dbReference type="AlphaFoldDB" id="A0A6C0HPY4"/>
<dbReference type="InterPro" id="IPR008271">
    <property type="entry name" value="Ser/Thr_kinase_AS"/>
</dbReference>
<evidence type="ECO:0000313" key="1">
    <source>
        <dbReference type="EMBL" id="QHT82206.1"/>
    </source>
</evidence>